<dbReference type="NCBIfam" id="TIGR01024">
    <property type="entry name" value="rplS_bact"/>
    <property type="match status" value="1"/>
</dbReference>
<proteinExistence type="inferred from homology"/>
<evidence type="ECO:0000256" key="1">
    <source>
        <dbReference type="ARBA" id="ARBA00005781"/>
    </source>
</evidence>
<protein>
    <submittedName>
        <fullName evidence="4">50S ribosomal protein L19, chloroplastic</fullName>
    </submittedName>
</protein>
<dbReference type="GO" id="GO:0003729">
    <property type="term" value="F:mRNA binding"/>
    <property type="evidence" value="ECO:0007669"/>
    <property type="project" value="UniProtKB-ARBA"/>
</dbReference>
<dbReference type="EMBL" id="GDJX01008786">
    <property type="protein sequence ID" value="JAT59150.1"/>
    <property type="molecule type" value="Transcribed_RNA"/>
</dbReference>
<dbReference type="PANTHER" id="PTHR15680:SF10">
    <property type="entry name" value="LARGE RIBOSOMAL SUBUNIT PROTEIN BL19CY-RELATED"/>
    <property type="match status" value="1"/>
</dbReference>
<dbReference type="Gene3D" id="2.30.30.790">
    <property type="match status" value="1"/>
</dbReference>
<sequence>MGSWVLPSHALPCHPTALPSPAPHPRLALSVSPRPSLVPKRLPFAWAAASCTPTAARRNGTLAVVQAAEGDAVVEVAEALGDEPEEEETDGVSEDEELPRKPIVKLGDIMGILHTRAIEASEKERPVPDLRTGDIIQIKLEVPENRRRVSIYKGIVMSKQNAGIHTTIRIRRIIAGIGVEIVFPVYSPNIKEIKVVKHRKVRRARLYYLRDKLPRLSTFN</sequence>
<dbReference type="PRINTS" id="PR00061">
    <property type="entry name" value="RIBOSOMALL19"/>
</dbReference>
<dbReference type="InterPro" id="IPR001857">
    <property type="entry name" value="Ribosomal_bL19"/>
</dbReference>
<evidence type="ECO:0000313" key="4">
    <source>
        <dbReference type="EMBL" id="JAT56668.1"/>
    </source>
</evidence>
<comment type="similarity">
    <text evidence="1">Belongs to the bacterial ribosomal protein bL19 family.</text>
</comment>
<gene>
    <name evidence="4" type="primary">RPL19_4</name>
    <name evidence="5" type="synonym">RPL19_0</name>
    <name evidence="4" type="ORF">g.43962</name>
    <name evidence="5" type="ORF">g.43964</name>
</gene>
<dbReference type="AlphaFoldDB" id="A0A1D1YPV2"/>
<name>A0A1D1YPV2_9ARAE</name>
<keyword evidence="3" id="KW-0687">Ribonucleoprotein</keyword>
<dbReference type="InterPro" id="IPR008991">
    <property type="entry name" value="Translation_prot_SH3-like_sf"/>
</dbReference>
<dbReference type="GO" id="GO:1990904">
    <property type="term" value="C:ribonucleoprotein complex"/>
    <property type="evidence" value="ECO:0007669"/>
    <property type="project" value="UniProtKB-KW"/>
</dbReference>
<dbReference type="GO" id="GO:0005840">
    <property type="term" value="C:ribosome"/>
    <property type="evidence" value="ECO:0007669"/>
    <property type="project" value="UniProtKB-KW"/>
</dbReference>
<dbReference type="GO" id="GO:0003735">
    <property type="term" value="F:structural constituent of ribosome"/>
    <property type="evidence" value="ECO:0007669"/>
    <property type="project" value="InterPro"/>
</dbReference>
<evidence type="ECO:0000256" key="2">
    <source>
        <dbReference type="ARBA" id="ARBA00022980"/>
    </source>
</evidence>
<dbReference type="Pfam" id="PF01245">
    <property type="entry name" value="Ribosomal_L19"/>
    <property type="match status" value="1"/>
</dbReference>
<organism evidence="4">
    <name type="scientific">Anthurium amnicola</name>
    <dbReference type="NCBI Taxonomy" id="1678845"/>
    <lineage>
        <taxon>Eukaryota</taxon>
        <taxon>Viridiplantae</taxon>
        <taxon>Streptophyta</taxon>
        <taxon>Embryophyta</taxon>
        <taxon>Tracheophyta</taxon>
        <taxon>Spermatophyta</taxon>
        <taxon>Magnoliopsida</taxon>
        <taxon>Liliopsida</taxon>
        <taxon>Araceae</taxon>
        <taxon>Pothoideae</taxon>
        <taxon>Potheae</taxon>
        <taxon>Anthurium</taxon>
    </lineage>
</organism>
<evidence type="ECO:0000256" key="3">
    <source>
        <dbReference type="ARBA" id="ARBA00023274"/>
    </source>
</evidence>
<keyword evidence="2 4" id="KW-0689">Ribosomal protein</keyword>
<dbReference type="SUPFAM" id="SSF50104">
    <property type="entry name" value="Translation proteins SH3-like domain"/>
    <property type="match status" value="1"/>
</dbReference>
<evidence type="ECO:0000313" key="5">
    <source>
        <dbReference type="EMBL" id="JAT59150.1"/>
    </source>
</evidence>
<reference evidence="4" key="1">
    <citation type="submission" date="2015-07" db="EMBL/GenBank/DDBJ databases">
        <title>Transcriptome Assembly of Anthurium amnicola.</title>
        <authorList>
            <person name="Suzuki J."/>
        </authorList>
    </citation>
    <scope>NUCLEOTIDE SEQUENCE</scope>
</reference>
<dbReference type="FunFam" id="2.30.30.790:FF:000004">
    <property type="entry name" value="50S ribosomal protein L19, chloroplastic"/>
    <property type="match status" value="1"/>
</dbReference>
<dbReference type="PANTHER" id="PTHR15680">
    <property type="entry name" value="RIBOSOMAL PROTEIN L19"/>
    <property type="match status" value="1"/>
</dbReference>
<dbReference type="GO" id="GO:0006412">
    <property type="term" value="P:translation"/>
    <property type="evidence" value="ECO:0007669"/>
    <property type="project" value="InterPro"/>
</dbReference>
<dbReference type="InterPro" id="IPR038657">
    <property type="entry name" value="Ribosomal_bL19_sf"/>
</dbReference>
<accession>A0A1D1YPV2</accession>
<dbReference type="EMBL" id="GDJX01011268">
    <property type="protein sequence ID" value="JAT56668.1"/>
    <property type="molecule type" value="Transcribed_RNA"/>
</dbReference>